<dbReference type="InterPro" id="IPR037523">
    <property type="entry name" value="VOC_core"/>
</dbReference>
<dbReference type="AlphaFoldDB" id="A0A371P9W8"/>
<evidence type="ECO:0000259" key="1">
    <source>
        <dbReference type="PROSITE" id="PS51819"/>
    </source>
</evidence>
<dbReference type="Gene3D" id="3.10.180.10">
    <property type="entry name" value="2,3-Dihydroxybiphenyl 1,2-Dioxygenase, domain 1"/>
    <property type="match status" value="1"/>
</dbReference>
<dbReference type="InterPro" id="IPR029068">
    <property type="entry name" value="Glyas_Bleomycin-R_OHBP_Dase"/>
</dbReference>
<evidence type="ECO:0000313" key="2">
    <source>
        <dbReference type="EMBL" id="REK72731.1"/>
    </source>
</evidence>
<dbReference type="InterPro" id="IPR004360">
    <property type="entry name" value="Glyas_Fos-R_dOase_dom"/>
</dbReference>
<dbReference type="PROSITE" id="PS51819">
    <property type="entry name" value="VOC"/>
    <property type="match status" value="1"/>
</dbReference>
<gene>
    <name evidence="2" type="ORF">DX116_03765</name>
</gene>
<feature type="domain" description="VOC" evidence="1">
    <location>
        <begin position="10"/>
        <end position="124"/>
    </location>
</feature>
<organism evidence="2 3">
    <name type="scientific">Aeromicrobium endophyticum</name>
    <dbReference type="NCBI Taxonomy" id="2292704"/>
    <lineage>
        <taxon>Bacteria</taxon>
        <taxon>Bacillati</taxon>
        <taxon>Actinomycetota</taxon>
        <taxon>Actinomycetes</taxon>
        <taxon>Propionibacteriales</taxon>
        <taxon>Nocardioidaceae</taxon>
        <taxon>Aeromicrobium</taxon>
    </lineage>
</organism>
<dbReference type="SUPFAM" id="SSF54593">
    <property type="entry name" value="Glyoxalase/Bleomycin resistance protein/Dihydroxybiphenyl dioxygenase"/>
    <property type="match status" value="1"/>
</dbReference>
<proteinExistence type="predicted"/>
<sequence>MSHPTPSPAAPGRIAATIPVTDVDRSLEFYRRFLGLEATFVNGQPVGFAIVRNGPAELHLTLVKQHRPAAHNVAHVLVDDATGLYEAMDAAGVRIVKGLRDADYGLRGFVFCDPDGNRIDVGQALS</sequence>
<accession>A0A371P9W8</accession>
<comment type="caution">
    <text evidence="2">The sequence shown here is derived from an EMBL/GenBank/DDBJ whole genome shotgun (WGS) entry which is preliminary data.</text>
</comment>
<dbReference type="OrthoDB" id="197463at2"/>
<reference evidence="2 3" key="1">
    <citation type="submission" date="2018-08" db="EMBL/GenBank/DDBJ databases">
        <title>Aeromicrobium sp. M2KJ-4, whole genome shotgun sequence.</title>
        <authorList>
            <person name="Tuo L."/>
        </authorList>
    </citation>
    <scope>NUCLEOTIDE SEQUENCE [LARGE SCALE GENOMIC DNA]</scope>
    <source>
        <strain evidence="2 3">M2KJ-4</strain>
    </source>
</reference>
<dbReference type="Pfam" id="PF00903">
    <property type="entry name" value="Glyoxalase"/>
    <property type="match status" value="1"/>
</dbReference>
<name>A0A371P9W8_9ACTN</name>
<protein>
    <submittedName>
        <fullName evidence="2">VOC family protein</fullName>
    </submittedName>
</protein>
<evidence type="ECO:0000313" key="3">
    <source>
        <dbReference type="Proteomes" id="UP000265581"/>
    </source>
</evidence>
<keyword evidence="3" id="KW-1185">Reference proteome</keyword>
<dbReference type="RefSeq" id="WP_119702844.1">
    <property type="nucleotide sequence ID" value="NZ_JBHSOI010000001.1"/>
</dbReference>
<dbReference type="Proteomes" id="UP000265581">
    <property type="component" value="Unassembled WGS sequence"/>
</dbReference>
<dbReference type="EMBL" id="QUBR01000001">
    <property type="protein sequence ID" value="REK72731.1"/>
    <property type="molecule type" value="Genomic_DNA"/>
</dbReference>